<keyword evidence="1" id="KW-1133">Transmembrane helix</keyword>
<evidence type="ECO:0000313" key="2">
    <source>
        <dbReference type="EMBL" id="KEJ97439.1"/>
    </source>
</evidence>
<evidence type="ECO:0000313" key="3">
    <source>
        <dbReference type="Proteomes" id="UP000027746"/>
    </source>
</evidence>
<keyword evidence="3" id="KW-1185">Reference proteome</keyword>
<protein>
    <submittedName>
        <fullName evidence="2">Uncharacterized protein</fullName>
    </submittedName>
</protein>
<sequence>MTEERRGFSVQELLKLVGLIGTVVAMLFGGMTWAFLKWSEWREVPSRLLAVETRLAALPDKLSPNILDFKGIGLVTQKQIHRGGTLTVVYVVRRSIDCETTVRVQFFDHDKNLTVYAYDMPAVRAPVSSGFSSFAARVRIPSDLPPGTYSYWPVIIPSACGVYGPTTPPMSQAFEVAL</sequence>
<dbReference type="RefSeq" id="WP_037920245.1">
    <property type="nucleotide sequence ID" value="NZ_CP054599.1"/>
</dbReference>
<keyword evidence="1" id="KW-0812">Transmembrane</keyword>
<dbReference type="Proteomes" id="UP000027746">
    <property type="component" value="Unassembled WGS sequence"/>
</dbReference>
<feature type="transmembrane region" description="Helical" evidence="1">
    <location>
        <begin position="16"/>
        <end position="36"/>
    </location>
</feature>
<dbReference type="OrthoDB" id="7724272at2"/>
<accession>A0A073J671</accession>
<organism evidence="2 3">
    <name type="scientific">Pseudosulfitobacter pseudonitzschiae</name>
    <dbReference type="NCBI Taxonomy" id="1402135"/>
    <lineage>
        <taxon>Bacteria</taxon>
        <taxon>Pseudomonadati</taxon>
        <taxon>Pseudomonadota</taxon>
        <taxon>Alphaproteobacteria</taxon>
        <taxon>Rhodobacterales</taxon>
        <taxon>Roseobacteraceae</taxon>
        <taxon>Pseudosulfitobacter</taxon>
    </lineage>
</organism>
<keyword evidence="1" id="KW-0472">Membrane</keyword>
<reference evidence="2 3" key="1">
    <citation type="submission" date="2014-01" db="EMBL/GenBank/DDBJ databases">
        <title>Sulfitobacter sp. H3 (MCCC 1A00686) Genome Sequencing.</title>
        <authorList>
            <person name="Lai Q."/>
            <person name="Hong Z."/>
        </authorList>
    </citation>
    <scope>NUCLEOTIDE SEQUENCE [LARGE SCALE GENOMIC DNA]</scope>
    <source>
        <strain evidence="2 3">H3</strain>
    </source>
</reference>
<dbReference type="AlphaFoldDB" id="A0A073J671"/>
<comment type="caution">
    <text evidence="2">The sequence shown here is derived from an EMBL/GenBank/DDBJ whole genome shotgun (WGS) entry which is preliminary data.</text>
</comment>
<dbReference type="GeneID" id="68869968"/>
<evidence type="ECO:0000256" key="1">
    <source>
        <dbReference type="SAM" id="Phobius"/>
    </source>
</evidence>
<name>A0A073J671_9RHOB</name>
<proteinExistence type="predicted"/>
<gene>
    <name evidence="2" type="ORF">SUH3_00200</name>
</gene>
<dbReference type="EMBL" id="JAMD01000001">
    <property type="protein sequence ID" value="KEJ97439.1"/>
    <property type="molecule type" value="Genomic_DNA"/>
</dbReference>